<feature type="chain" id="PRO_5008997640" description="Outer membrane protein assembly factor BamD" evidence="7">
    <location>
        <begin position="21"/>
        <end position="257"/>
    </location>
</feature>
<accession>A0A0W1A3M6</accession>
<dbReference type="Gene3D" id="1.25.40.10">
    <property type="entry name" value="Tetratricopeptide repeat domain"/>
    <property type="match status" value="1"/>
</dbReference>
<dbReference type="PROSITE" id="PS51257">
    <property type="entry name" value="PROKAR_LIPOPROTEIN"/>
    <property type="match status" value="1"/>
</dbReference>
<dbReference type="Pfam" id="PF13525">
    <property type="entry name" value="YfiO"/>
    <property type="match status" value="1"/>
</dbReference>
<dbReference type="InterPro" id="IPR017689">
    <property type="entry name" value="BamD"/>
</dbReference>
<evidence type="ECO:0000256" key="3">
    <source>
        <dbReference type="ARBA" id="ARBA00023139"/>
    </source>
</evidence>
<comment type="caution">
    <text evidence="9">The sequence shown here is derived from an EMBL/GenBank/DDBJ whole genome shotgun (WGS) entry which is preliminary data.</text>
</comment>
<dbReference type="GO" id="GO:1990063">
    <property type="term" value="C:Bam protein complex"/>
    <property type="evidence" value="ECO:0007669"/>
    <property type="project" value="TreeGrafter"/>
</dbReference>
<comment type="function">
    <text evidence="6">Part of the outer membrane protein assembly complex, which is involved in assembly and insertion of beta-barrel proteins into the outer membrane.</text>
</comment>
<organism evidence="9 10">
    <name type="scientific">Legionella waltersii</name>
    <dbReference type="NCBI Taxonomy" id="66969"/>
    <lineage>
        <taxon>Bacteria</taxon>
        <taxon>Pseudomonadati</taxon>
        <taxon>Pseudomonadota</taxon>
        <taxon>Gammaproteobacteria</taxon>
        <taxon>Legionellales</taxon>
        <taxon>Legionellaceae</taxon>
        <taxon>Legionella</taxon>
    </lineage>
</organism>
<keyword evidence="10" id="KW-1185">Reference proteome</keyword>
<dbReference type="PATRIC" id="fig|66969.6.peg.2750"/>
<evidence type="ECO:0000256" key="2">
    <source>
        <dbReference type="ARBA" id="ARBA00023136"/>
    </source>
</evidence>
<keyword evidence="2 6" id="KW-0472">Membrane</keyword>
<dbReference type="PANTHER" id="PTHR37423:SF1">
    <property type="entry name" value="OUTER MEMBRANE PROTEIN ASSEMBLY FACTOR BAMD"/>
    <property type="match status" value="1"/>
</dbReference>
<dbReference type="GO" id="GO:0043165">
    <property type="term" value="P:Gram-negative-bacterium-type cell outer membrane assembly"/>
    <property type="evidence" value="ECO:0007669"/>
    <property type="project" value="UniProtKB-UniRule"/>
</dbReference>
<evidence type="ECO:0000313" key="9">
    <source>
        <dbReference type="EMBL" id="KTD75603.1"/>
    </source>
</evidence>
<evidence type="ECO:0000256" key="7">
    <source>
        <dbReference type="SAM" id="SignalP"/>
    </source>
</evidence>
<dbReference type="NCBIfam" id="TIGR03302">
    <property type="entry name" value="OM_YfiO"/>
    <property type="match status" value="1"/>
</dbReference>
<dbReference type="AlphaFoldDB" id="A0A0W1A3M6"/>
<dbReference type="STRING" id="66969.Lwal_2541"/>
<comment type="similarity">
    <text evidence="6">Belongs to the BamD family.</text>
</comment>
<evidence type="ECO:0000256" key="6">
    <source>
        <dbReference type="HAMAP-Rule" id="MF_00922"/>
    </source>
</evidence>
<comment type="subunit">
    <text evidence="6">Part of the Bam complex.</text>
</comment>
<dbReference type="CDD" id="cd15830">
    <property type="entry name" value="BamD"/>
    <property type="match status" value="1"/>
</dbReference>
<evidence type="ECO:0000256" key="1">
    <source>
        <dbReference type="ARBA" id="ARBA00022729"/>
    </source>
</evidence>
<keyword evidence="5 6" id="KW-0449">Lipoprotein</keyword>
<dbReference type="EMBL" id="LNZB01000056">
    <property type="protein sequence ID" value="KTD75603.1"/>
    <property type="molecule type" value="Genomic_DNA"/>
</dbReference>
<evidence type="ECO:0000313" key="10">
    <source>
        <dbReference type="Proteomes" id="UP000054729"/>
    </source>
</evidence>
<dbReference type="GO" id="GO:0051205">
    <property type="term" value="P:protein insertion into membrane"/>
    <property type="evidence" value="ECO:0007669"/>
    <property type="project" value="UniProtKB-UniRule"/>
</dbReference>
<dbReference type="InterPro" id="IPR039565">
    <property type="entry name" value="BamD-like"/>
</dbReference>
<keyword evidence="3 6" id="KW-0564">Palmitate</keyword>
<dbReference type="Proteomes" id="UP000054729">
    <property type="component" value="Unassembled WGS sequence"/>
</dbReference>
<dbReference type="RefSeq" id="WP_058481170.1">
    <property type="nucleotide sequence ID" value="NZ_CAAAIQ010000002.1"/>
</dbReference>
<feature type="domain" description="Outer membrane lipoprotein BamD-like" evidence="8">
    <location>
        <begin position="35"/>
        <end position="239"/>
    </location>
</feature>
<keyword evidence="1 6" id="KW-0732">Signal</keyword>
<protein>
    <recommendedName>
        <fullName evidence="6">Outer membrane protein assembly factor BamD</fullName>
    </recommendedName>
</protein>
<comment type="subcellular location">
    <subcellularLocation>
        <location evidence="6">Cell outer membrane</location>
        <topology evidence="6">Lipid-anchor</topology>
    </subcellularLocation>
</comment>
<evidence type="ECO:0000256" key="4">
    <source>
        <dbReference type="ARBA" id="ARBA00023237"/>
    </source>
</evidence>
<sequence>MKRIHLLLIFVLIATVSACSKWKKDDEENNPYKGMTAEQLYTAAQKSLKKEQYATAAKELEAIESMYPFSDYTENSQKELIYAYYKDEDFPSSAATAERFIHLYPRAKNVDYAYYMKGLANFQQVRGLYAKVLPMDESWRDPGTQSQAYVDFATLIQKFPNSKYKANALQRMIYLRNMFAQRELNISQYYFKRKMYVAAIERAGYLVKNYPQAPSAQKALVIMYESNKALGLDKAADDAMAVYQATYHTSNMERVRT</sequence>
<feature type="signal peptide" evidence="7">
    <location>
        <begin position="1"/>
        <end position="20"/>
    </location>
</feature>
<keyword evidence="4 6" id="KW-0998">Cell outer membrane</keyword>
<dbReference type="HAMAP" id="MF_00922">
    <property type="entry name" value="OM_assembly_BamD"/>
    <property type="match status" value="1"/>
</dbReference>
<evidence type="ECO:0000256" key="5">
    <source>
        <dbReference type="ARBA" id="ARBA00023288"/>
    </source>
</evidence>
<reference evidence="9 10" key="1">
    <citation type="submission" date="2015-11" db="EMBL/GenBank/DDBJ databases">
        <title>Genomic analysis of 38 Legionella species identifies large and diverse effector repertoires.</title>
        <authorList>
            <person name="Burstein D."/>
            <person name="Amaro F."/>
            <person name="Zusman T."/>
            <person name="Lifshitz Z."/>
            <person name="Cohen O."/>
            <person name="Gilbert J.A."/>
            <person name="Pupko T."/>
            <person name="Shuman H.A."/>
            <person name="Segal G."/>
        </authorList>
    </citation>
    <scope>NUCLEOTIDE SEQUENCE [LARGE SCALE GENOMIC DNA]</scope>
    <source>
        <strain evidence="9 10">ATCC 51914</strain>
    </source>
</reference>
<gene>
    <name evidence="6" type="primary">bamD</name>
    <name evidence="9" type="ORF">Lwal_2541</name>
</gene>
<dbReference type="OrthoDB" id="9779191at2"/>
<dbReference type="PANTHER" id="PTHR37423">
    <property type="entry name" value="SOLUBLE LYTIC MUREIN TRANSGLYCOSYLASE-RELATED"/>
    <property type="match status" value="1"/>
</dbReference>
<evidence type="ECO:0000259" key="8">
    <source>
        <dbReference type="Pfam" id="PF13525"/>
    </source>
</evidence>
<dbReference type="InterPro" id="IPR011990">
    <property type="entry name" value="TPR-like_helical_dom_sf"/>
</dbReference>
<dbReference type="SUPFAM" id="SSF48452">
    <property type="entry name" value="TPR-like"/>
    <property type="match status" value="1"/>
</dbReference>
<name>A0A0W1A3M6_9GAMM</name>
<proteinExistence type="inferred from homology"/>